<comment type="subunit">
    <text evidence="2">Homotetramer.</text>
</comment>
<evidence type="ECO:0000256" key="2">
    <source>
        <dbReference type="HAMAP-Rule" id="MF_00984"/>
    </source>
</evidence>
<dbReference type="RefSeq" id="WP_309637562.1">
    <property type="nucleotide sequence ID" value="NZ_JARWAL010000016.1"/>
</dbReference>
<dbReference type="EMBL" id="JARWAL010000016">
    <property type="protein sequence ID" value="MDR5894200.1"/>
    <property type="molecule type" value="Genomic_DNA"/>
</dbReference>
<evidence type="ECO:0000256" key="3">
    <source>
        <dbReference type="RuleBase" id="RU000524"/>
    </source>
</evidence>
<keyword evidence="2" id="KW-0234">DNA repair</keyword>
<protein>
    <recommendedName>
        <fullName evidence="2 3">Single-stranded DNA-binding protein</fullName>
        <shortName evidence="2">SSB</shortName>
    </recommendedName>
</protein>
<proteinExistence type="inferred from homology"/>
<feature type="compositionally biased region" description="Acidic residues" evidence="4">
    <location>
        <begin position="206"/>
        <end position="216"/>
    </location>
</feature>
<name>A0ABU1GQ82_9GAMM</name>
<gene>
    <name evidence="5" type="primary">ssb</name>
    <name evidence="5" type="ORF">QC820_15505</name>
</gene>
<dbReference type="PANTHER" id="PTHR10302">
    <property type="entry name" value="SINGLE-STRANDED DNA-BINDING PROTEIN"/>
    <property type="match status" value="1"/>
</dbReference>
<evidence type="ECO:0000313" key="6">
    <source>
        <dbReference type="Proteomes" id="UP001252270"/>
    </source>
</evidence>
<feature type="short sequence motif" description="Important for interaction with partner proteins" evidence="2">
    <location>
        <begin position="211"/>
        <end position="216"/>
    </location>
</feature>
<dbReference type="CDD" id="cd04496">
    <property type="entry name" value="SSB_OBF"/>
    <property type="match status" value="1"/>
</dbReference>
<dbReference type="InterPro" id="IPR011344">
    <property type="entry name" value="ssDNA-bd"/>
</dbReference>
<dbReference type="Gene3D" id="2.40.50.140">
    <property type="entry name" value="Nucleic acid-binding proteins"/>
    <property type="match status" value="1"/>
</dbReference>
<evidence type="ECO:0000256" key="1">
    <source>
        <dbReference type="ARBA" id="ARBA00023125"/>
    </source>
</evidence>
<sequence>MARGVNKVILIGNLGQDPEVRFMPSGAPVANLRLATTDTWMDKQSGQRQERTEWHNVVMFNKLAEIAQQYLKKGSKVYVEGRLQTRKWQGQDGQDRYTTEIVVNDMQMLDSRGGGDFQGGGQAPQGGYQGGQYGGGAPQQGGGYGGQPQQGGGFGGQPQQGGGFGGQPQRPAQPQQRPAPAQPGGQQQQGQQGNQQGNYGAPDPGSFDDFDDEIPF</sequence>
<feature type="compositionally biased region" description="Low complexity" evidence="4">
    <location>
        <begin position="167"/>
        <end position="202"/>
    </location>
</feature>
<dbReference type="PANTHER" id="PTHR10302:SF27">
    <property type="entry name" value="SINGLE-STRANDED DNA-BINDING PROTEIN"/>
    <property type="match status" value="1"/>
</dbReference>
<comment type="caution">
    <text evidence="2">Lacks conserved residue(s) required for the propagation of feature annotation.</text>
</comment>
<dbReference type="NCBIfam" id="TIGR00621">
    <property type="entry name" value="ssb"/>
    <property type="match status" value="1"/>
</dbReference>
<keyword evidence="1 2" id="KW-0238">DNA-binding</keyword>
<comment type="function">
    <text evidence="2">Plays an important role in DNA replication, recombination and repair. Binds to ssDNA and to an array of partner proteins to recruit them to their sites of action during DNA metabolism.</text>
</comment>
<evidence type="ECO:0000313" key="5">
    <source>
        <dbReference type="EMBL" id="MDR5894200.1"/>
    </source>
</evidence>
<dbReference type="HAMAP" id="MF_00984">
    <property type="entry name" value="SSB"/>
    <property type="match status" value="1"/>
</dbReference>
<dbReference type="PROSITE" id="PS50935">
    <property type="entry name" value="SSB"/>
    <property type="match status" value="1"/>
</dbReference>
<keyword evidence="2" id="KW-0227">DNA damage</keyword>
<dbReference type="SUPFAM" id="SSF50249">
    <property type="entry name" value="Nucleic acid-binding proteins"/>
    <property type="match status" value="1"/>
</dbReference>
<evidence type="ECO:0000256" key="4">
    <source>
        <dbReference type="SAM" id="MobiDB-lite"/>
    </source>
</evidence>
<dbReference type="InterPro" id="IPR012340">
    <property type="entry name" value="NA-bd_OB-fold"/>
</dbReference>
<accession>A0ABU1GQ82</accession>
<keyword evidence="2" id="KW-0235">DNA replication</keyword>
<dbReference type="GO" id="GO:0003677">
    <property type="term" value="F:DNA binding"/>
    <property type="evidence" value="ECO:0007669"/>
    <property type="project" value="UniProtKB-KW"/>
</dbReference>
<keyword evidence="2" id="KW-0233">DNA recombination</keyword>
<dbReference type="Pfam" id="PF00436">
    <property type="entry name" value="SSB"/>
    <property type="match status" value="1"/>
</dbReference>
<keyword evidence="6" id="KW-1185">Reference proteome</keyword>
<dbReference type="Proteomes" id="UP001252270">
    <property type="component" value="Unassembled WGS sequence"/>
</dbReference>
<reference evidence="5 6" key="1">
    <citation type="submission" date="2023-04" db="EMBL/GenBank/DDBJ databases">
        <title>A long-awaited taxogenomic arrangement of the family Halomonadaceae.</title>
        <authorList>
            <person name="De La Haba R."/>
            <person name="Chuvochina M."/>
            <person name="Wittouck S."/>
            <person name="Arahal D.R."/>
            <person name="Sanchez-Porro C."/>
            <person name="Hugenholtz P."/>
            <person name="Ventosa A."/>
        </authorList>
    </citation>
    <scope>NUCLEOTIDE SEQUENCE [LARGE SCALE GENOMIC DNA]</scope>
    <source>
        <strain evidence="5 6">DSM 17332</strain>
    </source>
</reference>
<feature type="region of interest" description="Disordered" evidence="4">
    <location>
        <begin position="109"/>
        <end position="216"/>
    </location>
</feature>
<organism evidence="5 6">
    <name type="scientific">Halomonas mongoliensis</name>
    <dbReference type="NCBI Taxonomy" id="321265"/>
    <lineage>
        <taxon>Bacteria</taxon>
        <taxon>Pseudomonadati</taxon>
        <taxon>Pseudomonadota</taxon>
        <taxon>Gammaproteobacteria</taxon>
        <taxon>Oceanospirillales</taxon>
        <taxon>Halomonadaceae</taxon>
        <taxon>Halomonas</taxon>
    </lineage>
</organism>
<comment type="caution">
    <text evidence="5">The sequence shown here is derived from an EMBL/GenBank/DDBJ whole genome shotgun (WGS) entry which is preliminary data.</text>
</comment>
<dbReference type="InterPro" id="IPR000424">
    <property type="entry name" value="Primosome_PriB/ssb"/>
</dbReference>
<feature type="compositionally biased region" description="Gly residues" evidence="4">
    <location>
        <begin position="112"/>
        <end position="166"/>
    </location>
</feature>